<gene>
    <name evidence="1" type="ORF">DUI87_25665</name>
</gene>
<accession>A0A3M0JAB4</accession>
<dbReference type="EMBL" id="QRBI01000155">
    <property type="protein sequence ID" value="RMB97808.1"/>
    <property type="molecule type" value="Genomic_DNA"/>
</dbReference>
<organism evidence="1 2">
    <name type="scientific">Hirundo rustica rustica</name>
    <dbReference type="NCBI Taxonomy" id="333673"/>
    <lineage>
        <taxon>Eukaryota</taxon>
        <taxon>Metazoa</taxon>
        <taxon>Chordata</taxon>
        <taxon>Craniata</taxon>
        <taxon>Vertebrata</taxon>
        <taxon>Euteleostomi</taxon>
        <taxon>Archelosauria</taxon>
        <taxon>Archosauria</taxon>
        <taxon>Dinosauria</taxon>
        <taxon>Saurischia</taxon>
        <taxon>Theropoda</taxon>
        <taxon>Coelurosauria</taxon>
        <taxon>Aves</taxon>
        <taxon>Neognathae</taxon>
        <taxon>Neoaves</taxon>
        <taxon>Telluraves</taxon>
        <taxon>Australaves</taxon>
        <taxon>Passeriformes</taxon>
        <taxon>Sylvioidea</taxon>
        <taxon>Hirundinidae</taxon>
        <taxon>Hirundo</taxon>
    </lineage>
</organism>
<name>A0A3M0JAB4_HIRRU</name>
<keyword evidence="2" id="KW-1185">Reference proteome</keyword>
<dbReference type="Proteomes" id="UP000269221">
    <property type="component" value="Unassembled WGS sequence"/>
</dbReference>
<evidence type="ECO:0000313" key="2">
    <source>
        <dbReference type="Proteomes" id="UP000269221"/>
    </source>
</evidence>
<sequence>MAGVEDSGTTVETIKLGGVSSMVCLPSIPPLHLLFFFIWRQKCLWSQYEPFHDLACVPCACAQEELDVWTLQTKNGKVAEMLDQCQAIKDELWEHIEKLECRQATDDASVLIIS</sequence>
<proteinExistence type="predicted"/>
<dbReference type="AlphaFoldDB" id="A0A3M0JAB4"/>
<reference evidence="1 2" key="1">
    <citation type="submission" date="2018-07" db="EMBL/GenBank/DDBJ databases">
        <title>A high quality draft genome assembly of the barn swallow (H. rustica rustica).</title>
        <authorList>
            <person name="Formenti G."/>
            <person name="Chiara M."/>
            <person name="Poveda L."/>
            <person name="Francoijs K.-J."/>
            <person name="Bonisoli-Alquati A."/>
            <person name="Canova L."/>
            <person name="Gianfranceschi L."/>
            <person name="Horner D.S."/>
            <person name="Saino N."/>
        </authorList>
    </citation>
    <scope>NUCLEOTIDE SEQUENCE [LARGE SCALE GENOMIC DNA]</scope>
    <source>
        <strain evidence="1">Chelidonia</strain>
        <tissue evidence="1">Blood</tissue>
    </source>
</reference>
<comment type="caution">
    <text evidence="1">The sequence shown here is derived from an EMBL/GenBank/DDBJ whole genome shotgun (WGS) entry which is preliminary data.</text>
</comment>
<protein>
    <submittedName>
        <fullName evidence="1">Uncharacterized protein</fullName>
    </submittedName>
</protein>
<evidence type="ECO:0000313" key="1">
    <source>
        <dbReference type="EMBL" id="RMB97808.1"/>
    </source>
</evidence>
<dbReference type="UniPathway" id="UPA00143"/>
<dbReference type="OrthoDB" id="10266039at2759"/>
<dbReference type="STRING" id="333673.A0A3M0JAB4"/>
<dbReference type="GO" id="GO:0016567">
    <property type="term" value="P:protein ubiquitination"/>
    <property type="evidence" value="ECO:0007669"/>
    <property type="project" value="UniProtKB-UniPathway"/>
</dbReference>